<dbReference type="Gene3D" id="2.30.30.100">
    <property type="match status" value="1"/>
</dbReference>
<evidence type="ECO:0000313" key="4">
    <source>
        <dbReference type="Proteomes" id="UP000314986"/>
    </source>
</evidence>
<evidence type="ECO:0000256" key="1">
    <source>
        <dbReference type="SAM" id="MobiDB-lite"/>
    </source>
</evidence>
<dbReference type="GO" id="GO:0000387">
    <property type="term" value="P:spliceosomal snRNP assembly"/>
    <property type="evidence" value="ECO:0007669"/>
    <property type="project" value="TreeGrafter"/>
</dbReference>
<dbReference type="PANTHER" id="PTHR14679:SF1">
    <property type="entry name" value="GEM-ASSOCIATED PROTEIN 7"/>
    <property type="match status" value="1"/>
</dbReference>
<dbReference type="PANTHER" id="PTHR14679">
    <property type="entry name" value="GEM-ASSOCIATED PROTEIN 7"/>
    <property type="match status" value="1"/>
</dbReference>
<evidence type="ECO:0000259" key="2">
    <source>
        <dbReference type="PROSITE" id="PS51938"/>
    </source>
</evidence>
<feature type="domain" description="SUZ-C" evidence="2">
    <location>
        <begin position="1"/>
        <end position="25"/>
    </location>
</feature>
<dbReference type="InterPro" id="IPR024642">
    <property type="entry name" value="SUZ-C"/>
</dbReference>
<feature type="region of interest" description="Disordered" evidence="1">
    <location>
        <begin position="1"/>
        <end position="23"/>
    </location>
</feature>
<keyword evidence="4" id="KW-1185">Reference proteome</keyword>
<evidence type="ECO:0000313" key="3">
    <source>
        <dbReference type="Ensembl" id="ENSCMIP00000044960.1"/>
    </source>
</evidence>
<dbReference type="InterPro" id="IPR020338">
    <property type="entry name" value="SMN_gemin7"/>
</dbReference>
<proteinExistence type="predicted"/>
<reference evidence="3" key="5">
    <citation type="submission" date="2025-09" db="UniProtKB">
        <authorList>
            <consortium name="Ensembl"/>
        </authorList>
    </citation>
    <scope>IDENTIFICATION</scope>
</reference>
<gene>
    <name evidence="3" type="primary">gemin7</name>
</gene>
<dbReference type="CTD" id="79760"/>
<dbReference type="GeneID" id="103190128"/>
<protein>
    <submittedName>
        <fullName evidence="3">Gem (nuclear organelle) associated protein 7</fullName>
    </submittedName>
</protein>
<dbReference type="STRING" id="7868.ENSCMIP00000044960"/>
<reference evidence="4" key="2">
    <citation type="journal article" date="2007" name="PLoS Biol.">
        <title>Survey sequencing and comparative analysis of the elephant shark (Callorhinchus milii) genome.</title>
        <authorList>
            <person name="Venkatesh B."/>
            <person name="Kirkness E.F."/>
            <person name="Loh Y.H."/>
            <person name="Halpern A.L."/>
            <person name="Lee A.P."/>
            <person name="Johnson J."/>
            <person name="Dandona N."/>
            <person name="Viswanathan L.D."/>
            <person name="Tay A."/>
            <person name="Venter J.C."/>
            <person name="Strausberg R.L."/>
            <person name="Brenner S."/>
        </authorList>
    </citation>
    <scope>NUCLEOTIDE SEQUENCE [LARGE SCALE GENOMIC DNA]</scope>
</reference>
<dbReference type="OrthoDB" id="70763at2759"/>
<reference evidence="4" key="3">
    <citation type="journal article" date="2014" name="Nature">
        <title>Elephant shark genome provides unique insights into gnathostome evolution.</title>
        <authorList>
            <consortium name="International Elephant Shark Genome Sequencing Consortium"/>
            <person name="Venkatesh B."/>
            <person name="Lee A.P."/>
            <person name="Ravi V."/>
            <person name="Maurya A.K."/>
            <person name="Lian M.M."/>
            <person name="Swann J.B."/>
            <person name="Ohta Y."/>
            <person name="Flajnik M.F."/>
            <person name="Sutoh Y."/>
            <person name="Kasahara M."/>
            <person name="Hoon S."/>
            <person name="Gangu V."/>
            <person name="Roy S.W."/>
            <person name="Irimia M."/>
            <person name="Korzh V."/>
            <person name="Kondrychyn I."/>
            <person name="Lim Z.W."/>
            <person name="Tay B.H."/>
            <person name="Tohari S."/>
            <person name="Kong K.W."/>
            <person name="Ho S."/>
            <person name="Lorente-Galdos B."/>
            <person name="Quilez J."/>
            <person name="Marques-Bonet T."/>
            <person name="Raney B.J."/>
            <person name="Ingham P.W."/>
            <person name="Tay A."/>
            <person name="Hillier L.W."/>
            <person name="Minx P."/>
            <person name="Boehm T."/>
            <person name="Wilson R.K."/>
            <person name="Brenner S."/>
            <person name="Warren W.C."/>
        </authorList>
    </citation>
    <scope>NUCLEOTIDE SEQUENCE [LARGE SCALE GENOMIC DNA]</scope>
</reference>
<dbReference type="Proteomes" id="UP000314986">
    <property type="component" value="Unassembled WGS sequence"/>
</dbReference>
<dbReference type="GeneTree" id="ENSGT00390000018039"/>
<dbReference type="GO" id="GO:0034719">
    <property type="term" value="C:SMN-Sm protein complex"/>
    <property type="evidence" value="ECO:0007669"/>
    <property type="project" value="InterPro"/>
</dbReference>
<name>A0A4W3KF04_CALMI</name>
<reference evidence="3" key="4">
    <citation type="submission" date="2025-08" db="UniProtKB">
        <authorList>
            <consortium name="Ensembl"/>
        </authorList>
    </citation>
    <scope>IDENTIFICATION</scope>
</reference>
<dbReference type="PROSITE" id="PS51938">
    <property type="entry name" value="SUZ_C"/>
    <property type="match status" value="1"/>
</dbReference>
<dbReference type="CDD" id="cd11677">
    <property type="entry name" value="Gemin7"/>
    <property type="match status" value="1"/>
</dbReference>
<dbReference type="KEGG" id="cmk:103190128"/>
<dbReference type="Pfam" id="PF11095">
    <property type="entry name" value="Gemin7"/>
    <property type="match status" value="1"/>
</dbReference>
<organism evidence="3 4">
    <name type="scientific">Callorhinchus milii</name>
    <name type="common">Ghost shark</name>
    <dbReference type="NCBI Taxonomy" id="7868"/>
    <lineage>
        <taxon>Eukaryota</taxon>
        <taxon>Metazoa</taxon>
        <taxon>Chordata</taxon>
        <taxon>Craniata</taxon>
        <taxon>Vertebrata</taxon>
        <taxon>Chondrichthyes</taxon>
        <taxon>Holocephali</taxon>
        <taxon>Chimaeriformes</taxon>
        <taxon>Callorhinchidae</taxon>
        <taxon>Callorhinchus</taxon>
    </lineage>
</organism>
<reference evidence="4" key="1">
    <citation type="journal article" date="2006" name="Science">
        <title>Ancient noncoding elements conserved in the human genome.</title>
        <authorList>
            <person name="Venkatesh B."/>
            <person name="Kirkness E.F."/>
            <person name="Loh Y.H."/>
            <person name="Halpern A.L."/>
            <person name="Lee A.P."/>
            <person name="Johnson J."/>
            <person name="Dandona N."/>
            <person name="Viswanathan L.D."/>
            <person name="Tay A."/>
            <person name="Venter J.C."/>
            <person name="Strausberg R.L."/>
            <person name="Brenner S."/>
        </authorList>
    </citation>
    <scope>NUCLEOTIDE SEQUENCE [LARGE SCALE GENOMIC DNA]</scope>
</reference>
<dbReference type="Ensembl" id="ENSCMIT00000045605.1">
    <property type="protein sequence ID" value="ENSCMIP00000044960.1"/>
    <property type="gene ID" value="ENSCMIG00000018566.1"/>
</dbReference>
<sequence>MTSTVAVLRLPRGPDGHSRGFDPNSPRFLALSPSSIQASDVGNSGWQLEREQSTRSALREGFLRSLLGAVGRPLHLTMYERVKVNATFGASDIDILNFQVSNLQTPLGVQKEALLRCSDIISYTFEL</sequence>
<dbReference type="AlphaFoldDB" id="A0A4W3KF04"/>
<dbReference type="OMA" id="CADIISY"/>
<dbReference type="InParanoid" id="A0A4W3KF04"/>
<accession>A0A4W3KF04</accession>